<organism evidence="3 4">
    <name type="scientific">Haloferula sargassicola</name>
    <dbReference type="NCBI Taxonomy" id="490096"/>
    <lineage>
        <taxon>Bacteria</taxon>
        <taxon>Pseudomonadati</taxon>
        <taxon>Verrucomicrobiota</taxon>
        <taxon>Verrucomicrobiia</taxon>
        <taxon>Verrucomicrobiales</taxon>
        <taxon>Verrucomicrobiaceae</taxon>
        <taxon>Haloferula</taxon>
    </lineage>
</organism>
<evidence type="ECO:0008006" key="5">
    <source>
        <dbReference type="Google" id="ProtNLM"/>
    </source>
</evidence>
<sequence length="216" mass="23689">MSPLPERRKSAEELAELRANLGIPDAAPPPPDLKHETPPIPVKPQAVPDPAPAPPPPAEPEEPVERKPHVVKSLKRSERGPVTPPKPVRADPQGKLPTRRHTRDELKRMLMTGAGNAQVPMEHLKHLTARWWTVGFFYLAGGSGLVAPLFLEKRGRPSDVMLFGALAAGALIMLLGAGWIAWRRKRSSHHAGFLLILSILLLTFGILHFFPNLHGS</sequence>
<evidence type="ECO:0000256" key="2">
    <source>
        <dbReference type="SAM" id="Phobius"/>
    </source>
</evidence>
<keyword evidence="2" id="KW-0472">Membrane</keyword>
<evidence type="ECO:0000256" key="1">
    <source>
        <dbReference type="SAM" id="MobiDB-lite"/>
    </source>
</evidence>
<dbReference type="Proteomes" id="UP001476282">
    <property type="component" value="Unassembled WGS sequence"/>
</dbReference>
<dbReference type="EMBL" id="BAABRI010000015">
    <property type="protein sequence ID" value="GAA5483578.1"/>
    <property type="molecule type" value="Genomic_DNA"/>
</dbReference>
<reference evidence="3 4" key="1">
    <citation type="submission" date="2024-02" db="EMBL/GenBank/DDBJ databases">
        <title>Haloferula sargassicola NBRC 104335.</title>
        <authorList>
            <person name="Ichikawa N."/>
            <person name="Katano-Makiyama Y."/>
            <person name="Hidaka K."/>
        </authorList>
    </citation>
    <scope>NUCLEOTIDE SEQUENCE [LARGE SCALE GENOMIC DNA]</scope>
    <source>
        <strain evidence="3 4">NBRC 104335</strain>
    </source>
</reference>
<gene>
    <name evidence="3" type="ORF">Hsar01_02812</name>
</gene>
<feature type="transmembrane region" description="Helical" evidence="2">
    <location>
        <begin position="191"/>
        <end position="210"/>
    </location>
</feature>
<feature type="compositionally biased region" description="Pro residues" evidence="1">
    <location>
        <begin position="38"/>
        <end position="58"/>
    </location>
</feature>
<accession>A0ABP9UPX2</accession>
<dbReference type="SUPFAM" id="SSF103473">
    <property type="entry name" value="MFS general substrate transporter"/>
    <property type="match status" value="1"/>
</dbReference>
<feature type="region of interest" description="Disordered" evidence="1">
    <location>
        <begin position="1"/>
        <end position="101"/>
    </location>
</feature>
<evidence type="ECO:0000313" key="4">
    <source>
        <dbReference type="Proteomes" id="UP001476282"/>
    </source>
</evidence>
<proteinExistence type="predicted"/>
<evidence type="ECO:0000313" key="3">
    <source>
        <dbReference type="EMBL" id="GAA5483578.1"/>
    </source>
</evidence>
<dbReference type="RefSeq" id="WP_353567688.1">
    <property type="nucleotide sequence ID" value="NZ_BAABRI010000015.1"/>
</dbReference>
<name>A0ABP9UPX2_9BACT</name>
<feature type="transmembrane region" description="Helical" evidence="2">
    <location>
        <begin position="131"/>
        <end position="151"/>
    </location>
</feature>
<protein>
    <recommendedName>
        <fullName evidence="5">DUF2157 domain-containing protein</fullName>
    </recommendedName>
</protein>
<feature type="compositionally biased region" description="Basic and acidic residues" evidence="1">
    <location>
        <begin position="1"/>
        <end position="16"/>
    </location>
</feature>
<keyword evidence="4" id="KW-1185">Reference proteome</keyword>
<comment type="caution">
    <text evidence="3">The sequence shown here is derived from an EMBL/GenBank/DDBJ whole genome shotgun (WGS) entry which is preliminary data.</text>
</comment>
<feature type="transmembrane region" description="Helical" evidence="2">
    <location>
        <begin position="163"/>
        <end position="182"/>
    </location>
</feature>
<dbReference type="InterPro" id="IPR036259">
    <property type="entry name" value="MFS_trans_sf"/>
</dbReference>
<keyword evidence="2" id="KW-1133">Transmembrane helix</keyword>
<keyword evidence="2" id="KW-0812">Transmembrane</keyword>